<protein>
    <submittedName>
        <fullName evidence="7">MFS general substrate transporter</fullName>
    </submittedName>
</protein>
<feature type="transmembrane region" description="Helical" evidence="6">
    <location>
        <begin position="493"/>
        <end position="513"/>
    </location>
</feature>
<dbReference type="PANTHER" id="PTHR23502:SF23">
    <property type="entry name" value="FLUCONAZOLE RESISTANCE PROTEIN 1"/>
    <property type="match status" value="1"/>
</dbReference>
<dbReference type="Pfam" id="PF07690">
    <property type="entry name" value="MFS_1"/>
    <property type="match status" value="1"/>
</dbReference>
<evidence type="ECO:0000313" key="7">
    <source>
        <dbReference type="EMBL" id="KAF2833432.1"/>
    </source>
</evidence>
<evidence type="ECO:0000256" key="5">
    <source>
        <dbReference type="SAM" id="MobiDB-lite"/>
    </source>
</evidence>
<feature type="compositionally biased region" description="Basic and acidic residues" evidence="5">
    <location>
        <begin position="110"/>
        <end position="123"/>
    </location>
</feature>
<feature type="transmembrane region" description="Helical" evidence="6">
    <location>
        <begin position="287"/>
        <end position="306"/>
    </location>
</feature>
<dbReference type="GO" id="GO:0005886">
    <property type="term" value="C:plasma membrane"/>
    <property type="evidence" value="ECO:0007669"/>
    <property type="project" value="TreeGrafter"/>
</dbReference>
<evidence type="ECO:0000256" key="2">
    <source>
        <dbReference type="ARBA" id="ARBA00022692"/>
    </source>
</evidence>
<feature type="transmembrane region" description="Helical" evidence="6">
    <location>
        <begin position="312"/>
        <end position="330"/>
    </location>
</feature>
<sequence length="660" mass="73691">MLPYEKNRTRMSGLKDIVRDAPFGQLLRYATNNRVLKYPEELDDFHCPHGYDKPGSKPTGPADTSATLTARNEPDLEKTESHTQDLEKVETAPDLEKLQSRPPSSSSSTDPERPTPPRSDLQRLHTQPYTQERLAEDIALHKTRSAAHAVAPVKTADGLILVDWYTTDDVANPQNWSQAKKAWTSFLVCLYTFVVYASSSIYVSSELLIMERFGVGEFKAALGLALYVLGELLHTAGIDTKLLMSCVQDMVLVRCCLRRCRKVCSLRTDGVSVKLIGDVVPQFGRNIPYISTLAIFVILTVPTSLVDNFGGLIFLRFLLGLFGSPCLANGGASMSDIYSMLYFPYPLAMWVVAAFAAPALGPLLSGFSVYAKNWRWSQWEMLWMSAPVFLLFLFFLPETQPTTILLHRSARLRTRTGNTHIRTQTEVDRKGVTFGAFLLDALIKPIEICLKDPAVLFVNLYTALTYGIYYSFFEVFPLVYPPIYGFNVGETSIVFVCIIVGCFIAVGIHFSYLHWYLIPDILSNGLRQQEHRLVPAIFASFGPPIGLFLFGWTARESIHWIVSVVGITIYAASCFILLQCIFTYVPMSYPQYAASLFAGNDFCRSLFAFGAVLFSRPMYVDMGIGKGISILGGLSIIGIIGMYALWVYGARLRARSRFAV</sequence>
<dbReference type="GO" id="GO:0015244">
    <property type="term" value="F:fluconazole transmembrane transporter activity"/>
    <property type="evidence" value="ECO:0007669"/>
    <property type="project" value="TreeGrafter"/>
</dbReference>
<evidence type="ECO:0000256" key="1">
    <source>
        <dbReference type="ARBA" id="ARBA00004141"/>
    </source>
</evidence>
<feature type="region of interest" description="Disordered" evidence="5">
    <location>
        <begin position="47"/>
        <end position="125"/>
    </location>
</feature>
<dbReference type="OrthoDB" id="3357846at2759"/>
<dbReference type="GO" id="GO:1990961">
    <property type="term" value="P:xenobiotic detoxification by transmembrane export across the plasma membrane"/>
    <property type="evidence" value="ECO:0007669"/>
    <property type="project" value="TreeGrafter"/>
</dbReference>
<feature type="transmembrane region" description="Helical" evidence="6">
    <location>
        <begin position="627"/>
        <end position="648"/>
    </location>
</feature>
<feature type="transmembrane region" description="Helical" evidence="6">
    <location>
        <begin position="342"/>
        <end position="361"/>
    </location>
</feature>
<name>A0A6A7AJF5_9PLEO</name>
<evidence type="ECO:0000313" key="8">
    <source>
        <dbReference type="Proteomes" id="UP000799424"/>
    </source>
</evidence>
<feature type="transmembrane region" description="Helical" evidence="6">
    <location>
        <begin position="533"/>
        <end position="552"/>
    </location>
</feature>
<accession>A0A6A7AJF5</accession>
<evidence type="ECO:0000256" key="3">
    <source>
        <dbReference type="ARBA" id="ARBA00022989"/>
    </source>
</evidence>
<keyword evidence="4 6" id="KW-0472">Membrane</keyword>
<dbReference type="SUPFAM" id="SSF103473">
    <property type="entry name" value="MFS general substrate transporter"/>
    <property type="match status" value="1"/>
</dbReference>
<feature type="transmembrane region" description="Helical" evidence="6">
    <location>
        <begin position="381"/>
        <end position="406"/>
    </location>
</feature>
<dbReference type="InterPro" id="IPR011701">
    <property type="entry name" value="MFS"/>
</dbReference>
<feature type="transmembrane region" description="Helical" evidence="6">
    <location>
        <begin position="558"/>
        <end position="585"/>
    </location>
</feature>
<feature type="transmembrane region" description="Helical" evidence="6">
    <location>
        <begin position="182"/>
        <end position="203"/>
    </location>
</feature>
<evidence type="ECO:0000256" key="4">
    <source>
        <dbReference type="ARBA" id="ARBA00023136"/>
    </source>
</evidence>
<feature type="compositionally biased region" description="Low complexity" evidence="5">
    <location>
        <begin position="100"/>
        <end position="109"/>
    </location>
</feature>
<dbReference type="AlphaFoldDB" id="A0A6A7AJF5"/>
<dbReference type="Gene3D" id="1.20.1250.20">
    <property type="entry name" value="MFS general substrate transporter like domains"/>
    <property type="match status" value="1"/>
</dbReference>
<keyword evidence="2 6" id="KW-0812">Transmembrane</keyword>
<dbReference type="InterPro" id="IPR036259">
    <property type="entry name" value="MFS_trans_sf"/>
</dbReference>
<reference evidence="7" key="1">
    <citation type="journal article" date="2020" name="Stud. Mycol.">
        <title>101 Dothideomycetes genomes: a test case for predicting lifestyles and emergence of pathogens.</title>
        <authorList>
            <person name="Haridas S."/>
            <person name="Albert R."/>
            <person name="Binder M."/>
            <person name="Bloem J."/>
            <person name="Labutti K."/>
            <person name="Salamov A."/>
            <person name="Andreopoulos B."/>
            <person name="Baker S."/>
            <person name="Barry K."/>
            <person name="Bills G."/>
            <person name="Bluhm B."/>
            <person name="Cannon C."/>
            <person name="Castanera R."/>
            <person name="Culley D."/>
            <person name="Daum C."/>
            <person name="Ezra D."/>
            <person name="Gonzalez J."/>
            <person name="Henrissat B."/>
            <person name="Kuo A."/>
            <person name="Liang C."/>
            <person name="Lipzen A."/>
            <person name="Lutzoni F."/>
            <person name="Magnuson J."/>
            <person name="Mondo S."/>
            <person name="Nolan M."/>
            <person name="Ohm R."/>
            <person name="Pangilinan J."/>
            <person name="Park H.-J."/>
            <person name="Ramirez L."/>
            <person name="Alfaro M."/>
            <person name="Sun H."/>
            <person name="Tritt A."/>
            <person name="Yoshinaga Y."/>
            <person name="Zwiers L.-H."/>
            <person name="Turgeon B."/>
            <person name="Goodwin S."/>
            <person name="Spatafora J."/>
            <person name="Crous P."/>
            <person name="Grigoriev I."/>
        </authorList>
    </citation>
    <scope>NUCLEOTIDE SEQUENCE</scope>
    <source>
        <strain evidence="7">CBS 113818</strain>
    </source>
</reference>
<proteinExistence type="predicted"/>
<dbReference type="Proteomes" id="UP000799424">
    <property type="component" value="Unassembled WGS sequence"/>
</dbReference>
<comment type="subcellular location">
    <subcellularLocation>
        <location evidence="1">Membrane</location>
        <topology evidence="1">Multi-pass membrane protein</topology>
    </subcellularLocation>
</comment>
<dbReference type="EMBL" id="MU006216">
    <property type="protein sequence ID" value="KAF2833432.1"/>
    <property type="molecule type" value="Genomic_DNA"/>
</dbReference>
<organism evidence="7 8">
    <name type="scientific">Ophiobolus disseminans</name>
    <dbReference type="NCBI Taxonomy" id="1469910"/>
    <lineage>
        <taxon>Eukaryota</taxon>
        <taxon>Fungi</taxon>
        <taxon>Dikarya</taxon>
        <taxon>Ascomycota</taxon>
        <taxon>Pezizomycotina</taxon>
        <taxon>Dothideomycetes</taxon>
        <taxon>Pleosporomycetidae</taxon>
        <taxon>Pleosporales</taxon>
        <taxon>Pleosporineae</taxon>
        <taxon>Phaeosphaeriaceae</taxon>
        <taxon>Ophiobolus</taxon>
    </lineage>
</organism>
<evidence type="ECO:0000256" key="6">
    <source>
        <dbReference type="SAM" id="Phobius"/>
    </source>
</evidence>
<keyword evidence="3 6" id="KW-1133">Transmembrane helix</keyword>
<dbReference type="PANTHER" id="PTHR23502">
    <property type="entry name" value="MAJOR FACILITATOR SUPERFAMILY"/>
    <property type="match status" value="1"/>
</dbReference>
<feature type="compositionally biased region" description="Basic and acidic residues" evidence="5">
    <location>
        <begin position="72"/>
        <end position="99"/>
    </location>
</feature>
<keyword evidence="8" id="KW-1185">Reference proteome</keyword>
<gene>
    <name evidence="7" type="ORF">CC86DRAFT_9708</name>
</gene>